<evidence type="ECO:0000313" key="3">
    <source>
        <dbReference type="Proteomes" id="UP001551675"/>
    </source>
</evidence>
<dbReference type="Proteomes" id="UP001551675">
    <property type="component" value="Unassembled WGS sequence"/>
</dbReference>
<dbReference type="GO" id="GO:0008168">
    <property type="term" value="F:methyltransferase activity"/>
    <property type="evidence" value="ECO:0007669"/>
    <property type="project" value="UniProtKB-KW"/>
</dbReference>
<dbReference type="RefSeq" id="WP_358130975.1">
    <property type="nucleotide sequence ID" value="NZ_JBFALK010000003.1"/>
</dbReference>
<dbReference type="EMBL" id="JBFALK010000003">
    <property type="protein sequence ID" value="MEV0968373.1"/>
    <property type="molecule type" value="Genomic_DNA"/>
</dbReference>
<feature type="domain" description="Methyltransferase type 11" evidence="1">
    <location>
        <begin position="122"/>
        <end position="220"/>
    </location>
</feature>
<comment type="caution">
    <text evidence="2">The sequence shown here is derived from an EMBL/GenBank/DDBJ whole genome shotgun (WGS) entry which is preliminary data.</text>
</comment>
<proteinExistence type="predicted"/>
<evidence type="ECO:0000313" key="2">
    <source>
        <dbReference type="EMBL" id="MEV0968373.1"/>
    </source>
</evidence>
<keyword evidence="2" id="KW-0489">Methyltransferase</keyword>
<gene>
    <name evidence="2" type="ORF">AB0I59_07045</name>
</gene>
<dbReference type="InterPro" id="IPR029063">
    <property type="entry name" value="SAM-dependent_MTases_sf"/>
</dbReference>
<accession>A0ABV3G9R9</accession>
<evidence type="ECO:0000259" key="1">
    <source>
        <dbReference type="Pfam" id="PF08241"/>
    </source>
</evidence>
<dbReference type="Pfam" id="PF08241">
    <property type="entry name" value="Methyltransf_11"/>
    <property type="match status" value="1"/>
</dbReference>
<reference evidence="2 3" key="1">
    <citation type="submission" date="2024-06" db="EMBL/GenBank/DDBJ databases">
        <title>The Natural Products Discovery Center: Release of the First 8490 Sequenced Strains for Exploring Actinobacteria Biosynthetic Diversity.</title>
        <authorList>
            <person name="Kalkreuter E."/>
            <person name="Kautsar S.A."/>
            <person name="Yang D."/>
            <person name="Bader C.D."/>
            <person name="Teijaro C.N."/>
            <person name="Fluegel L."/>
            <person name="Davis C.M."/>
            <person name="Simpson J.R."/>
            <person name="Lauterbach L."/>
            <person name="Steele A.D."/>
            <person name="Gui C."/>
            <person name="Meng S."/>
            <person name="Li G."/>
            <person name="Viehrig K."/>
            <person name="Ye F."/>
            <person name="Su P."/>
            <person name="Kiefer A.F."/>
            <person name="Nichols A."/>
            <person name="Cepeda A.J."/>
            <person name="Yan W."/>
            <person name="Fan B."/>
            <person name="Jiang Y."/>
            <person name="Adhikari A."/>
            <person name="Zheng C.-J."/>
            <person name="Schuster L."/>
            <person name="Cowan T.M."/>
            <person name="Smanski M.J."/>
            <person name="Chevrette M.G."/>
            <person name="De Carvalho L.P.S."/>
            <person name="Shen B."/>
        </authorList>
    </citation>
    <scope>NUCLEOTIDE SEQUENCE [LARGE SCALE GENOMIC DNA]</scope>
    <source>
        <strain evidence="2 3">NPDC050100</strain>
    </source>
</reference>
<keyword evidence="3" id="KW-1185">Reference proteome</keyword>
<dbReference type="InterPro" id="IPR013216">
    <property type="entry name" value="Methyltransf_11"/>
</dbReference>
<dbReference type="EC" id="2.1.1.-" evidence="2"/>
<dbReference type="GO" id="GO:0032259">
    <property type="term" value="P:methylation"/>
    <property type="evidence" value="ECO:0007669"/>
    <property type="project" value="UniProtKB-KW"/>
</dbReference>
<dbReference type="CDD" id="cd02440">
    <property type="entry name" value="AdoMet_MTases"/>
    <property type="match status" value="1"/>
</dbReference>
<protein>
    <submittedName>
        <fullName evidence="2">Class I SAM-dependent methyltransferase</fullName>
        <ecNumber evidence="2">2.1.1.-</ecNumber>
    </submittedName>
</protein>
<dbReference type="Gene3D" id="3.40.50.150">
    <property type="entry name" value="Vaccinia Virus protein VP39"/>
    <property type="match status" value="1"/>
</dbReference>
<name>A0ABV3G9R9_MICGL</name>
<dbReference type="PANTHER" id="PTHR43861">
    <property type="entry name" value="TRANS-ACONITATE 2-METHYLTRANSFERASE-RELATED"/>
    <property type="match status" value="1"/>
</dbReference>
<sequence length="312" mass="35007">MMATVDPMVLSWHQRASRCKGRQRPFTARDLACLSPRFTRPEPIMAMTFGTPEIAQAQTPIPRLPARAERAESFEGVESDMQDNIWTDFAKSYDQIIPQLNCYQQMLTKILRDTEGRRTVIDAGCGTGLVSQALIDRGHQVVGFDNNSAMLQLAHDKKADAPDEAGDRWTVMAGPVERFPSQVVSDADAVVLNNVLFYVRDAESALREVFSHLKPGGVVVATGPKRRPDLRKVLRHSIAEWQAEGRYTEALQAAVDHHTICAQKLTTDPNEMVTFFEVDELVDTLRRLGFSRPLAADGDDYYGENYYVCMQK</sequence>
<dbReference type="SUPFAM" id="SSF53335">
    <property type="entry name" value="S-adenosyl-L-methionine-dependent methyltransferases"/>
    <property type="match status" value="1"/>
</dbReference>
<keyword evidence="2" id="KW-0808">Transferase</keyword>
<organism evidence="2 3">
    <name type="scientific">Microtetraspora glauca</name>
    <dbReference type="NCBI Taxonomy" id="1996"/>
    <lineage>
        <taxon>Bacteria</taxon>
        <taxon>Bacillati</taxon>
        <taxon>Actinomycetota</taxon>
        <taxon>Actinomycetes</taxon>
        <taxon>Streptosporangiales</taxon>
        <taxon>Streptosporangiaceae</taxon>
        <taxon>Microtetraspora</taxon>
    </lineage>
</organism>